<dbReference type="InterPro" id="IPR004358">
    <property type="entry name" value="Sig_transdc_His_kin-like_C"/>
</dbReference>
<evidence type="ECO:0000313" key="15">
    <source>
        <dbReference type="EMBL" id="EFE76211.2"/>
    </source>
</evidence>
<evidence type="ECO:0000256" key="9">
    <source>
        <dbReference type="ARBA" id="ARBA00023012"/>
    </source>
</evidence>
<dbReference type="PROSITE" id="PS50109">
    <property type="entry name" value="HIS_KIN"/>
    <property type="match status" value="1"/>
</dbReference>
<keyword evidence="8 12" id="KW-1133">Transmembrane helix</keyword>
<dbReference type="EMBL" id="DS999644">
    <property type="protein sequence ID" value="EFE76211.2"/>
    <property type="molecule type" value="Genomic_DNA"/>
</dbReference>
<dbReference type="GO" id="GO:0005886">
    <property type="term" value="C:plasma membrane"/>
    <property type="evidence" value="ECO:0007669"/>
    <property type="project" value="UniProtKB-SubCell"/>
</dbReference>
<dbReference type="Gene3D" id="1.10.287.130">
    <property type="match status" value="1"/>
</dbReference>
<keyword evidence="10 12" id="KW-0472">Membrane</keyword>
<evidence type="ECO:0000256" key="8">
    <source>
        <dbReference type="ARBA" id="ARBA00022989"/>
    </source>
</evidence>
<keyword evidence="9" id="KW-0902">Two-component regulatory system</keyword>
<dbReference type="InterPro" id="IPR036097">
    <property type="entry name" value="HisK_dim/P_sf"/>
</dbReference>
<evidence type="ECO:0000256" key="1">
    <source>
        <dbReference type="ARBA" id="ARBA00000085"/>
    </source>
</evidence>
<dbReference type="Gene3D" id="6.10.340.10">
    <property type="match status" value="1"/>
</dbReference>
<evidence type="ECO:0000259" key="14">
    <source>
        <dbReference type="PROSITE" id="PS50885"/>
    </source>
</evidence>
<keyword evidence="5" id="KW-0808">Transferase</keyword>
<keyword evidence="7 15" id="KW-0418">Kinase</keyword>
<dbReference type="Pfam" id="PF00672">
    <property type="entry name" value="HAMP"/>
    <property type="match status" value="1"/>
</dbReference>
<reference evidence="16" key="1">
    <citation type="submission" date="2008-10" db="EMBL/GenBank/DDBJ databases">
        <authorList>
            <person name="Molnar K."/>
        </authorList>
    </citation>
    <scope>NUCLEOTIDE SEQUENCE [LARGE SCALE GENOMIC DNA]</scope>
    <source>
        <strain evidence="16">NRRL 15998</strain>
    </source>
</reference>
<evidence type="ECO:0000256" key="2">
    <source>
        <dbReference type="ARBA" id="ARBA00004236"/>
    </source>
</evidence>
<proteinExistence type="predicted"/>
<evidence type="ECO:0000256" key="12">
    <source>
        <dbReference type="SAM" id="Phobius"/>
    </source>
</evidence>
<dbReference type="SUPFAM" id="SSF55874">
    <property type="entry name" value="ATPase domain of HSP90 chaperone/DNA topoisomerase II/histidine kinase"/>
    <property type="match status" value="1"/>
</dbReference>
<evidence type="ECO:0000256" key="6">
    <source>
        <dbReference type="ARBA" id="ARBA00022692"/>
    </source>
</evidence>
<dbReference type="GO" id="GO:0000155">
    <property type="term" value="F:phosphorelay sensor kinase activity"/>
    <property type="evidence" value="ECO:0007669"/>
    <property type="project" value="InterPro"/>
</dbReference>
<dbReference type="PRINTS" id="PR00344">
    <property type="entry name" value="BCTRLSENSOR"/>
</dbReference>
<sequence>MCGTTAGRATPGSWTCACCGCARRSAAGGSRPSAASATSSSAAERPATAVDFLNPRALRWKIAALAAAACCAVAAVVGFLVHDATRERGLRVGTDRTLTRLIAAEREYDRTGKAPADIDVRSRDELPEPLARDLATFAETDTETGAGTDTGSPDTGPPDTGAYATWYDADPPNWFWMWGAVAVADDRFLVVRDDMSTEVRSLQLLDRSIVKSVLAALLFVVPLAALATEPINRRLRHGARTARRIADGDLDARIGTAGRARDEVTEMASAVDDMAAALQRKLENERRFTADVAHELRTPLMGLVTAAGLLPEDDEAAGLVRDRLRALNALVEDLLEISRLDAGAERARLDPVPLGELVADVVRRTGTDTRVGTVDAEVVETDPRRVERIVVNLVTNAHRHGAAPVEVTVTGARITVRDHGPGFPADLLERGPQRFRTGASERGRGHGLGLTVAQGQSEVLGARLTFTNAPGGGAVATLDLTPHSSAA</sequence>
<dbReference type="SUPFAM" id="SSF47384">
    <property type="entry name" value="Homodimeric domain of signal transducing histidine kinase"/>
    <property type="match status" value="1"/>
</dbReference>
<feature type="domain" description="Histidine kinase" evidence="13">
    <location>
        <begin position="291"/>
        <end position="484"/>
    </location>
</feature>
<gene>
    <name evidence="15" type="ORF">SSGG_03578</name>
</gene>
<evidence type="ECO:0000256" key="4">
    <source>
        <dbReference type="ARBA" id="ARBA00022553"/>
    </source>
</evidence>
<dbReference type="InterPro" id="IPR003661">
    <property type="entry name" value="HisK_dim/P_dom"/>
</dbReference>
<dbReference type="SMART" id="SM00388">
    <property type="entry name" value="HisKA"/>
    <property type="match status" value="1"/>
</dbReference>
<dbReference type="Pfam" id="PF00512">
    <property type="entry name" value="HisKA"/>
    <property type="match status" value="1"/>
</dbReference>
<accession>D6AU05</accession>
<reference evidence="16" key="2">
    <citation type="submission" date="2008-12" db="EMBL/GenBank/DDBJ databases">
        <title>Annotation of Streptomyces roseosporus strain NRRL 15998.</title>
        <authorList>
            <consortium name="The Broad Institute Genome Sequencing Platform"/>
            <consortium name="Broad Institute Microbial Sequencing Center"/>
            <person name="Fischbach M."/>
            <person name="Ward D."/>
            <person name="Young S."/>
            <person name="Kodira C.D."/>
            <person name="Zeng Q."/>
            <person name="Koehrsen M."/>
            <person name="Godfrey P."/>
            <person name="Alvarado L."/>
            <person name="Berlin A.M."/>
            <person name="Borenstein D."/>
            <person name="Chen Z."/>
            <person name="Engels R."/>
            <person name="Freedman E."/>
            <person name="Gellesch M."/>
            <person name="Goldberg J."/>
            <person name="Griggs A."/>
            <person name="Gujja S."/>
            <person name="Heiman D.I."/>
            <person name="Hepburn T.A."/>
            <person name="Howarth C."/>
            <person name="Jen D."/>
            <person name="Larson L."/>
            <person name="Lewis B."/>
            <person name="Mehta T."/>
            <person name="Park D."/>
            <person name="Pearson M."/>
            <person name="Roberts A."/>
            <person name="Saif S."/>
            <person name="Shea T.D."/>
            <person name="Shenoy N."/>
            <person name="Sisk P."/>
            <person name="Stolte C."/>
            <person name="Sykes S.N."/>
            <person name="Walk T."/>
            <person name="White J."/>
            <person name="Yandava C."/>
            <person name="Straight P."/>
            <person name="Clardy J."/>
            <person name="Hung D."/>
            <person name="Kolter R."/>
            <person name="Mekalanos J."/>
            <person name="Walker S."/>
            <person name="Walsh C.T."/>
            <person name="Wieland B.L.C."/>
            <person name="Ilzarbe M."/>
            <person name="Galagan J."/>
            <person name="Nusbaum C."/>
            <person name="Birren B."/>
        </authorList>
    </citation>
    <scope>NUCLEOTIDE SEQUENCE [LARGE SCALE GENOMIC DNA]</scope>
    <source>
        <strain evidence="16">NRRL 15998</strain>
    </source>
</reference>
<dbReference type="CDD" id="cd00082">
    <property type="entry name" value="HisKA"/>
    <property type="match status" value="1"/>
</dbReference>
<feature type="domain" description="HAMP" evidence="14">
    <location>
        <begin position="229"/>
        <end position="283"/>
    </location>
</feature>
<feature type="transmembrane region" description="Helical" evidence="12">
    <location>
        <begin position="62"/>
        <end position="81"/>
    </location>
</feature>
<evidence type="ECO:0000256" key="10">
    <source>
        <dbReference type="ARBA" id="ARBA00023136"/>
    </source>
</evidence>
<dbReference type="SUPFAM" id="SSF158472">
    <property type="entry name" value="HAMP domain-like"/>
    <property type="match status" value="1"/>
</dbReference>
<dbReference type="InterPro" id="IPR005467">
    <property type="entry name" value="His_kinase_dom"/>
</dbReference>
<dbReference type="InterPro" id="IPR036890">
    <property type="entry name" value="HATPase_C_sf"/>
</dbReference>
<dbReference type="CDD" id="cd06225">
    <property type="entry name" value="HAMP"/>
    <property type="match status" value="1"/>
</dbReference>
<evidence type="ECO:0000256" key="11">
    <source>
        <dbReference type="SAM" id="MobiDB-lite"/>
    </source>
</evidence>
<dbReference type="InterPro" id="IPR003594">
    <property type="entry name" value="HATPase_dom"/>
</dbReference>
<feature type="compositionally biased region" description="Low complexity" evidence="11">
    <location>
        <begin position="137"/>
        <end position="151"/>
    </location>
</feature>
<protein>
    <recommendedName>
        <fullName evidence="3">histidine kinase</fullName>
        <ecNumber evidence="3">2.7.13.3</ecNumber>
    </recommendedName>
</protein>
<keyword evidence="4" id="KW-0597">Phosphoprotein</keyword>
<evidence type="ECO:0000313" key="16">
    <source>
        <dbReference type="Proteomes" id="UP000003986"/>
    </source>
</evidence>
<organism evidence="15 16">
    <name type="scientific">Streptomyces filamentosus NRRL 15998</name>
    <dbReference type="NCBI Taxonomy" id="457431"/>
    <lineage>
        <taxon>Bacteria</taxon>
        <taxon>Bacillati</taxon>
        <taxon>Actinomycetota</taxon>
        <taxon>Actinomycetes</taxon>
        <taxon>Kitasatosporales</taxon>
        <taxon>Streptomycetaceae</taxon>
        <taxon>Streptomyces</taxon>
    </lineage>
</organism>
<dbReference type="AlphaFoldDB" id="D6AU05"/>
<dbReference type="SMART" id="SM00387">
    <property type="entry name" value="HATPase_c"/>
    <property type="match status" value="1"/>
</dbReference>
<dbReference type="InterPro" id="IPR050428">
    <property type="entry name" value="TCS_sensor_his_kinase"/>
</dbReference>
<comment type="catalytic activity">
    <reaction evidence="1">
        <text>ATP + protein L-histidine = ADP + protein N-phospho-L-histidine.</text>
        <dbReference type="EC" id="2.7.13.3"/>
    </reaction>
</comment>
<dbReference type="SMART" id="SM00304">
    <property type="entry name" value="HAMP"/>
    <property type="match status" value="1"/>
</dbReference>
<name>D6AU05_STRFL</name>
<dbReference type="Proteomes" id="UP000003986">
    <property type="component" value="Unassembled WGS sequence"/>
</dbReference>
<dbReference type="PANTHER" id="PTHR45436">
    <property type="entry name" value="SENSOR HISTIDINE KINASE YKOH"/>
    <property type="match status" value="1"/>
</dbReference>
<evidence type="ECO:0000256" key="3">
    <source>
        <dbReference type="ARBA" id="ARBA00012438"/>
    </source>
</evidence>
<dbReference type="PROSITE" id="PS50885">
    <property type="entry name" value="HAMP"/>
    <property type="match status" value="1"/>
</dbReference>
<feature type="region of interest" description="Disordered" evidence="11">
    <location>
        <begin position="137"/>
        <end position="160"/>
    </location>
</feature>
<dbReference type="EC" id="2.7.13.3" evidence="3"/>
<keyword evidence="6 12" id="KW-0812">Transmembrane</keyword>
<comment type="subcellular location">
    <subcellularLocation>
        <location evidence="2">Cell membrane</location>
    </subcellularLocation>
</comment>
<dbReference type="Gene3D" id="3.30.565.10">
    <property type="entry name" value="Histidine kinase-like ATPase, C-terminal domain"/>
    <property type="match status" value="1"/>
</dbReference>
<evidence type="ECO:0000256" key="5">
    <source>
        <dbReference type="ARBA" id="ARBA00022679"/>
    </source>
</evidence>
<evidence type="ECO:0000259" key="13">
    <source>
        <dbReference type="PROSITE" id="PS50109"/>
    </source>
</evidence>
<dbReference type="PANTHER" id="PTHR45436:SF5">
    <property type="entry name" value="SENSOR HISTIDINE KINASE TRCS"/>
    <property type="match status" value="1"/>
</dbReference>
<dbReference type="InterPro" id="IPR003660">
    <property type="entry name" value="HAMP_dom"/>
</dbReference>
<dbReference type="Pfam" id="PF02518">
    <property type="entry name" value="HATPase_c"/>
    <property type="match status" value="1"/>
</dbReference>
<evidence type="ECO:0000256" key="7">
    <source>
        <dbReference type="ARBA" id="ARBA00022777"/>
    </source>
</evidence>